<evidence type="ECO:0000313" key="4">
    <source>
        <dbReference type="Proteomes" id="UP000794436"/>
    </source>
</evidence>
<evidence type="ECO:0000256" key="1">
    <source>
        <dbReference type="SAM" id="MobiDB-lite"/>
    </source>
</evidence>
<feature type="region of interest" description="Disordered" evidence="1">
    <location>
        <begin position="232"/>
        <end position="299"/>
    </location>
</feature>
<keyword evidence="2" id="KW-0472">Membrane</keyword>
<feature type="transmembrane region" description="Helical" evidence="2">
    <location>
        <begin position="115"/>
        <end position="133"/>
    </location>
</feature>
<reference evidence="3" key="1">
    <citation type="submission" date="2019-03" db="EMBL/GenBank/DDBJ databases">
        <title>Long read genome sequence of the mycoparasitic Pythium oligandrum ATCC 38472 isolated from sugarbeet rhizosphere.</title>
        <authorList>
            <person name="Gaulin E."/>
        </authorList>
    </citation>
    <scope>NUCLEOTIDE SEQUENCE</scope>
    <source>
        <strain evidence="3">ATCC 38472_TT</strain>
    </source>
</reference>
<feature type="transmembrane region" description="Helical" evidence="2">
    <location>
        <begin position="145"/>
        <end position="166"/>
    </location>
</feature>
<sequence length="299" mass="34303">MVTRMLEASVVHIGNVFCMPITLLINFALFQYLVGMFYKRRREPRIAMLLFCAFMGFASIIPFSHPDREVYEALDDVSELCSTLTFLIQITILGRDVNKKLRIRMLKWMAYLSELLSFVGIILALVTFANVFVKYEMHTLSTLDHVFEDIALVFIFGFRFYCMGMSRGFRDLLRTRKLEIVLYLLYMTHEYPFTILEAETHVSWLPIQALWNRITVLMCILLTIREKVRQRGQSARSKMSHGPSMSGMNLTTSAGSDMDVKKRKMSKEKSHGPRAGSVPKLGPGRSGLNLSSVHPVPNR</sequence>
<dbReference type="Proteomes" id="UP000794436">
    <property type="component" value="Unassembled WGS sequence"/>
</dbReference>
<protein>
    <submittedName>
        <fullName evidence="3">Uncharacterized protein</fullName>
    </submittedName>
</protein>
<dbReference type="AlphaFoldDB" id="A0A8K1C7K5"/>
<organism evidence="3 4">
    <name type="scientific">Pythium oligandrum</name>
    <name type="common">Mycoparasitic fungus</name>
    <dbReference type="NCBI Taxonomy" id="41045"/>
    <lineage>
        <taxon>Eukaryota</taxon>
        <taxon>Sar</taxon>
        <taxon>Stramenopiles</taxon>
        <taxon>Oomycota</taxon>
        <taxon>Peronosporomycetes</taxon>
        <taxon>Pythiales</taxon>
        <taxon>Pythiaceae</taxon>
        <taxon>Pythium</taxon>
    </lineage>
</organism>
<gene>
    <name evidence="3" type="ORF">Poli38472_013355</name>
</gene>
<proteinExistence type="predicted"/>
<keyword evidence="2" id="KW-1133">Transmembrane helix</keyword>
<comment type="caution">
    <text evidence="3">The sequence shown here is derived from an EMBL/GenBank/DDBJ whole genome shotgun (WGS) entry which is preliminary data.</text>
</comment>
<dbReference type="OrthoDB" id="163979at2759"/>
<accession>A0A8K1C7K5</accession>
<dbReference type="EMBL" id="SPLM01000113">
    <property type="protein sequence ID" value="TMW57881.1"/>
    <property type="molecule type" value="Genomic_DNA"/>
</dbReference>
<feature type="compositionally biased region" description="Polar residues" evidence="1">
    <location>
        <begin position="246"/>
        <end position="255"/>
    </location>
</feature>
<keyword evidence="4" id="KW-1185">Reference proteome</keyword>
<name>A0A8K1C7K5_PYTOL</name>
<evidence type="ECO:0000256" key="2">
    <source>
        <dbReference type="SAM" id="Phobius"/>
    </source>
</evidence>
<feature type="transmembrane region" description="Helical" evidence="2">
    <location>
        <begin position="46"/>
        <end position="65"/>
    </location>
</feature>
<evidence type="ECO:0000313" key="3">
    <source>
        <dbReference type="EMBL" id="TMW57881.1"/>
    </source>
</evidence>
<feature type="transmembrane region" description="Helical" evidence="2">
    <location>
        <begin position="12"/>
        <end position="34"/>
    </location>
</feature>
<keyword evidence="2" id="KW-0812">Transmembrane</keyword>